<evidence type="ECO:0000256" key="1">
    <source>
        <dbReference type="ARBA" id="ARBA00009080"/>
    </source>
</evidence>
<keyword evidence="2" id="KW-0560">Oxidoreductase</keyword>
<accession>A0ABN2HYP2</accession>
<dbReference type="EMBL" id="BAAANY010000020">
    <property type="protein sequence ID" value="GAA1695535.1"/>
    <property type="molecule type" value="Genomic_DNA"/>
</dbReference>
<dbReference type="Proteomes" id="UP001500618">
    <property type="component" value="Unassembled WGS sequence"/>
</dbReference>
<evidence type="ECO:0000256" key="2">
    <source>
        <dbReference type="ARBA" id="ARBA00023002"/>
    </source>
</evidence>
<evidence type="ECO:0000313" key="6">
    <source>
        <dbReference type="Proteomes" id="UP001500618"/>
    </source>
</evidence>
<dbReference type="InterPro" id="IPR048666">
    <property type="entry name" value="RedAm-like_C"/>
</dbReference>
<gene>
    <name evidence="5" type="ORF">GCM10009765_50940</name>
</gene>
<dbReference type="Gene3D" id="3.40.50.720">
    <property type="entry name" value="NAD(P)-binding Rossmann-like Domain"/>
    <property type="match status" value="1"/>
</dbReference>
<sequence length="305" mass="32200">MGKTDRDFSNNEVCVRKENVTVLGLGQMGVALARAFARAGHRTTGWNRTAGKAGDLAGVVEAASVADAVTASDLVVVCVLDYSAVQEIFGAVDISGRTIVNLTNGTPRQARELDAAVTARGARYVDGGIMAIPPMIGRPEAMVLYSGSTQAYESYEHVLGLLGTGTFVGTDPGLAALYDLSLLSAMYGLHGGALNAFALAGSEKVPATDFLALLVPWLRAMLGALPRFAERIDSGDFGTGVSSKLSMQVQAFPNFFDASREQGVRDDLLRPIYELMKQRVADGHGDQDGASIVELLRTPSTVDRG</sequence>
<dbReference type="Gene3D" id="1.10.1040.10">
    <property type="entry name" value="N-(1-d-carboxylethyl)-l-norvaline Dehydrogenase, domain 2"/>
    <property type="match status" value="1"/>
</dbReference>
<dbReference type="SUPFAM" id="SSF51735">
    <property type="entry name" value="NAD(P)-binding Rossmann-fold domains"/>
    <property type="match status" value="1"/>
</dbReference>
<comment type="similarity">
    <text evidence="1">Belongs to the HIBADH-related family.</text>
</comment>
<feature type="domain" description="NADPH-dependent reductive aminase-like C-terminal" evidence="4">
    <location>
        <begin position="171"/>
        <end position="297"/>
    </location>
</feature>
<evidence type="ECO:0000313" key="5">
    <source>
        <dbReference type="EMBL" id="GAA1695535.1"/>
    </source>
</evidence>
<dbReference type="Pfam" id="PF03446">
    <property type="entry name" value="NAD_binding_2"/>
    <property type="match status" value="1"/>
</dbReference>
<dbReference type="InterPro" id="IPR036291">
    <property type="entry name" value="NAD(P)-bd_dom_sf"/>
</dbReference>
<organism evidence="5 6">
    <name type="scientific">Fodinicola feengrottensis</name>
    <dbReference type="NCBI Taxonomy" id="435914"/>
    <lineage>
        <taxon>Bacteria</taxon>
        <taxon>Bacillati</taxon>
        <taxon>Actinomycetota</taxon>
        <taxon>Actinomycetes</taxon>
        <taxon>Mycobacteriales</taxon>
        <taxon>Fodinicola</taxon>
    </lineage>
</organism>
<comment type="caution">
    <text evidence="5">The sequence shown here is derived from an EMBL/GenBank/DDBJ whole genome shotgun (WGS) entry which is preliminary data.</text>
</comment>
<reference evidence="6" key="1">
    <citation type="journal article" date="2019" name="Int. J. Syst. Evol. Microbiol.">
        <title>The Global Catalogue of Microorganisms (GCM) 10K type strain sequencing project: providing services to taxonomists for standard genome sequencing and annotation.</title>
        <authorList>
            <consortium name="The Broad Institute Genomics Platform"/>
            <consortium name="The Broad Institute Genome Sequencing Center for Infectious Disease"/>
            <person name="Wu L."/>
            <person name="Ma J."/>
        </authorList>
    </citation>
    <scope>NUCLEOTIDE SEQUENCE [LARGE SCALE GENOMIC DNA]</scope>
    <source>
        <strain evidence="6">JCM 14718</strain>
    </source>
</reference>
<dbReference type="RefSeq" id="WP_344313003.1">
    <property type="nucleotide sequence ID" value="NZ_BAAANY010000020.1"/>
</dbReference>
<proteinExistence type="inferred from homology"/>
<dbReference type="PIRSF" id="PIRSF000103">
    <property type="entry name" value="HIBADH"/>
    <property type="match status" value="1"/>
</dbReference>
<feature type="domain" description="6-phosphogluconate dehydrogenase NADP-binding" evidence="3">
    <location>
        <begin position="20"/>
        <end position="166"/>
    </location>
</feature>
<dbReference type="InterPro" id="IPR051265">
    <property type="entry name" value="HIBADH-related_NP60_sf"/>
</dbReference>
<dbReference type="PANTHER" id="PTHR43580:SF2">
    <property type="entry name" value="CYTOKINE-LIKE NUCLEAR FACTOR N-PAC"/>
    <property type="match status" value="1"/>
</dbReference>
<evidence type="ECO:0000259" key="4">
    <source>
        <dbReference type="Pfam" id="PF21761"/>
    </source>
</evidence>
<keyword evidence="6" id="KW-1185">Reference proteome</keyword>
<dbReference type="PANTHER" id="PTHR43580">
    <property type="entry name" value="OXIDOREDUCTASE GLYR1-RELATED"/>
    <property type="match status" value="1"/>
</dbReference>
<dbReference type="InterPro" id="IPR015815">
    <property type="entry name" value="HIBADH-related"/>
</dbReference>
<dbReference type="Pfam" id="PF21761">
    <property type="entry name" value="RedAm-like_C"/>
    <property type="match status" value="1"/>
</dbReference>
<name>A0ABN2HYP2_9ACTN</name>
<dbReference type="InterPro" id="IPR013328">
    <property type="entry name" value="6PGD_dom2"/>
</dbReference>
<dbReference type="InterPro" id="IPR006115">
    <property type="entry name" value="6PGDH_NADP-bd"/>
</dbReference>
<protein>
    <submittedName>
        <fullName evidence="5">NAD(P)-dependent oxidoreductase</fullName>
    </submittedName>
</protein>
<evidence type="ECO:0000259" key="3">
    <source>
        <dbReference type="Pfam" id="PF03446"/>
    </source>
</evidence>